<feature type="non-terminal residue" evidence="1">
    <location>
        <position position="1"/>
    </location>
</feature>
<organism evidence="1">
    <name type="scientific">marine sediment metagenome</name>
    <dbReference type="NCBI Taxonomy" id="412755"/>
    <lineage>
        <taxon>unclassified sequences</taxon>
        <taxon>metagenomes</taxon>
        <taxon>ecological metagenomes</taxon>
    </lineage>
</organism>
<dbReference type="EMBL" id="LAZR01067207">
    <property type="protein sequence ID" value="KKK52064.1"/>
    <property type="molecule type" value="Genomic_DNA"/>
</dbReference>
<reference evidence="1" key="1">
    <citation type="journal article" date="2015" name="Nature">
        <title>Complex archaea that bridge the gap between prokaryotes and eukaryotes.</title>
        <authorList>
            <person name="Spang A."/>
            <person name="Saw J.H."/>
            <person name="Jorgensen S.L."/>
            <person name="Zaremba-Niedzwiedzka K."/>
            <person name="Martijn J."/>
            <person name="Lind A.E."/>
            <person name="van Eijk R."/>
            <person name="Schleper C."/>
            <person name="Guy L."/>
            <person name="Ettema T.J."/>
        </authorList>
    </citation>
    <scope>NUCLEOTIDE SEQUENCE</scope>
</reference>
<comment type="caution">
    <text evidence="1">The sequence shown here is derived from an EMBL/GenBank/DDBJ whole genome shotgun (WGS) entry which is preliminary data.</text>
</comment>
<gene>
    <name evidence="1" type="ORF">LCGC14_3108700</name>
</gene>
<name>A0A0F8YD46_9ZZZZ</name>
<evidence type="ECO:0000313" key="1">
    <source>
        <dbReference type="EMBL" id="KKK52064.1"/>
    </source>
</evidence>
<sequence>IFIHDLARAFWGRRGGFSIEDYAVAHISSVYSLKKDLQVEDFVFDIYVNSIEEHEYGTLETRGFIDIKYTGKVPINRIQVELFSPRDQTSITYFMDDPPKYSSECKIDKLEPSESKKIGFSMITDNNIPYESIRFKIEIGDDREYYTTKLLKLIGLEKIVKK</sequence>
<protein>
    <submittedName>
        <fullName evidence="1">Uncharacterized protein</fullName>
    </submittedName>
</protein>
<proteinExistence type="predicted"/>
<accession>A0A0F8YD46</accession>
<dbReference type="AlphaFoldDB" id="A0A0F8YD46"/>